<evidence type="ECO:0000256" key="1">
    <source>
        <dbReference type="SAM" id="MobiDB-lite"/>
    </source>
</evidence>
<name>A0A9N7UP09_PLEPL</name>
<comment type="caution">
    <text evidence="2">The sequence shown here is derived from an EMBL/GenBank/DDBJ whole genome shotgun (WGS) entry which is preliminary data.</text>
</comment>
<dbReference type="EMBL" id="CADEAL010001576">
    <property type="protein sequence ID" value="CAB1433601.1"/>
    <property type="molecule type" value="Genomic_DNA"/>
</dbReference>
<feature type="region of interest" description="Disordered" evidence="1">
    <location>
        <begin position="112"/>
        <end position="151"/>
    </location>
</feature>
<proteinExistence type="predicted"/>
<organism evidence="2 3">
    <name type="scientific">Pleuronectes platessa</name>
    <name type="common">European plaice</name>
    <dbReference type="NCBI Taxonomy" id="8262"/>
    <lineage>
        <taxon>Eukaryota</taxon>
        <taxon>Metazoa</taxon>
        <taxon>Chordata</taxon>
        <taxon>Craniata</taxon>
        <taxon>Vertebrata</taxon>
        <taxon>Euteleostomi</taxon>
        <taxon>Actinopterygii</taxon>
        <taxon>Neopterygii</taxon>
        <taxon>Teleostei</taxon>
        <taxon>Neoteleostei</taxon>
        <taxon>Acanthomorphata</taxon>
        <taxon>Carangaria</taxon>
        <taxon>Pleuronectiformes</taxon>
        <taxon>Pleuronectoidei</taxon>
        <taxon>Pleuronectidae</taxon>
        <taxon>Pleuronectes</taxon>
    </lineage>
</organism>
<feature type="region of interest" description="Disordered" evidence="1">
    <location>
        <begin position="1"/>
        <end position="20"/>
    </location>
</feature>
<evidence type="ECO:0000313" key="2">
    <source>
        <dbReference type="EMBL" id="CAB1433601.1"/>
    </source>
</evidence>
<protein>
    <submittedName>
        <fullName evidence="2">Uncharacterized protein</fullName>
    </submittedName>
</protein>
<gene>
    <name evidence="2" type="ORF">PLEPLA_LOCUS21692</name>
</gene>
<reference evidence="2" key="1">
    <citation type="submission" date="2020-03" db="EMBL/GenBank/DDBJ databases">
        <authorList>
            <person name="Weist P."/>
        </authorList>
    </citation>
    <scope>NUCLEOTIDE SEQUENCE</scope>
</reference>
<evidence type="ECO:0000313" key="3">
    <source>
        <dbReference type="Proteomes" id="UP001153269"/>
    </source>
</evidence>
<feature type="compositionally biased region" description="Basic and acidic residues" evidence="1">
    <location>
        <begin position="10"/>
        <end position="19"/>
    </location>
</feature>
<dbReference type="AlphaFoldDB" id="A0A9N7UP09"/>
<sequence length="151" mass="16330">MSPLSICTGADRHHADKPRSYHSCAFDHGQRRVLEEKLPPALQPPWDAWGGIYEGKQGGGMRQEGGGGGVQGLADLQIAHGEKTDSVAPPQLKLTQRASGGQRKGCGELEGCARYRQTPPRHPSRNGSVEVVRGERRMLPLSPAEEEADET</sequence>
<accession>A0A9N7UP09</accession>
<dbReference type="Proteomes" id="UP001153269">
    <property type="component" value="Unassembled WGS sequence"/>
</dbReference>
<keyword evidence="3" id="KW-1185">Reference proteome</keyword>